<dbReference type="GO" id="GO:0005524">
    <property type="term" value="F:ATP binding"/>
    <property type="evidence" value="ECO:0007669"/>
    <property type="project" value="InterPro"/>
</dbReference>
<evidence type="ECO:0000313" key="2">
    <source>
        <dbReference type="EMBL" id="OQM74977.1"/>
    </source>
</evidence>
<protein>
    <recommendedName>
        <fullName evidence="1">Helicase ATP-binding domain-containing protein</fullName>
    </recommendedName>
</protein>
<dbReference type="Proteomes" id="UP000191905">
    <property type="component" value="Unassembled WGS sequence"/>
</dbReference>
<proteinExistence type="predicted"/>
<dbReference type="PROSITE" id="PS51192">
    <property type="entry name" value="HELICASE_ATP_BIND_1"/>
    <property type="match status" value="1"/>
</dbReference>
<gene>
    <name evidence="2" type="ORF">BFN67_04650</name>
</gene>
<dbReference type="Gene3D" id="3.40.50.300">
    <property type="entry name" value="P-loop containing nucleotide triphosphate hydrolases"/>
    <property type="match status" value="1"/>
</dbReference>
<dbReference type="InterPro" id="IPR000330">
    <property type="entry name" value="SNF2_N"/>
</dbReference>
<name>A0A1V8RP56_9HYPH</name>
<dbReference type="InterPro" id="IPR038718">
    <property type="entry name" value="SNF2-like_sf"/>
</dbReference>
<reference evidence="2 3" key="1">
    <citation type="journal article" date="2016" name="Int. J. Syst. Evol. Microbiol.">
        <title>Pseudaminobacter manganicus sp. nov., isolated from sludge of a manganese mine.</title>
        <authorList>
            <person name="Li J."/>
            <person name="Huang J."/>
            <person name="Liao S."/>
            <person name="Wang G."/>
        </authorList>
    </citation>
    <scope>NUCLEOTIDE SEQUENCE [LARGE SCALE GENOMIC DNA]</scope>
    <source>
        <strain evidence="2 3">JH-7</strain>
    </source>
</reference>
<dbReference type="AlphaFoldDB" id="A0A1V8RP56"/>
<comment type="caution">
    <text evidence="2">The sequence shown here is derived from an EMBL/GenBank/DDBJ whole genome shotgun (WGS) entry which is preliminary data.</text>
</comment>
<evidence type="ECO:0000313" key="3">
    <source>
        <dbReference type="Proteomes" id="UP000191905"/>
    </source>
</evidence>
<dbReference type="InterPro" id="IPR014001">
    <property type="entry name" value="Helicase_ATP-bd"/>
</dbReference>
<dbReference type="Pfam" id="PF00176">
    <property type="entry name" value="SNF2-rel_dom"/>
    <property type="match status" value="1"/>
</dbReference>
<dbReference type="SUPFAM" id="SSF52540">
    <property type="entry name" value="P-loop containing nucleoside triphosphate hydrolases"/>
    <property type="match status" value="2"/>
</dbReference>
<keyword evidence="3" id="KW-1185">Reference proteome</keyword>
<dbReference type="STRING" id="1873176.BFN67_04650"/>
<dbReference type="InterPro" id="IPR027417">
    <property type="entry name" value="P-loop_NTPase"/>
</dbReference>
<dbReference type="Gene3D" id="3.40.50.10810">
    <property type="entry name" value="Tandem AAA-ATPase domain"/>
    <property type="match status" value="1"/>
</dbReference>
<dbReference type="EMBL" id="MDET01000023">
    <property type="protein sequence ID" value="OQM74977.1"/>
    <property type="molecule type" value="Genomic_DNA"/>
</dbReference>
<evidence type="ECO:0000259" key="1">
    <source>
        <dbReference type="PROSITE" id="PS51192"/>
    </source>
</evidence>
<accession>A0A1V8RP56</accession>
<dbReference type="PANTHER" id="PTHR10799">
    <property type="entry name" value="SNF2/RAD54 HELICASE FAMILY"/>
    <property type="match status" value="1"/>
</dbReference>
<sequence>MRKGQRLIAEIIRKNPSKLIISGMGSGKTGATLDALYDMLNRFEISHVLVIAPKFVASNTWPDEIRAWSHTRVLSCAVAVGTAEERAAAIAKRAEITCVNFDNLQWLAKHIRSVENWYWDTVVIDESSRLKQGEGRTKPTKVKTVKKGGEIEIKVRPGGNMTRFGIMTTARRKIDRVIELTGTPAPQGLIDLWGQAYLLDQGRALGRNKSEFEKTWFDKDLYTHTVTPKEGAEAGILKRLEHLLVTIPPEKVTPDPQFVPMKVRLSEKTMRDYRDFEATLYSEPHDVEAVSNGVLANKLLQWANGSMYREDRSVVHIHDAKMEALEELVETAQGENLLVFYGFKFDKDSIRKRFPHAVVANESKDFVTDWNNNKIRLGLAHPASIGHGTNLQYGGHIAVWYGLTFSLELWLQANARLPRPGQTKQVLIYPIIAEGTYDERALTVLNDKDSTQDRIIRNFTYRS</sequence>
<feature type="domain" description="Helicase ATP-binding" evidence="1">
    <location>
        <begin position="9"/>
        <end position="202"/>
    </location>
</feature>
<organism evidence="2 3">
    <name type="scientific">Manganibacter manganicus</name>
    <dbReference type="NCBI Taxonomy" id="1873176"/>
    <lineage>
        <taxon>Bacteria</taxon>
        <taxon>Pseudomonadati</taxon>
        <taxon>Pseudomonadota</taxon>
        <taxon>Alphaproteobacteria</taxon>
        <taxon>Hyphomicrobiales</taxon>
        <taxon>Phyllobacteriaceae</taxon>
        <taxon>Manganibacter</taxon>
    </lineage>
</organism>